<sequence>MSHANPRHTALLTLALLLMGMGTAHAQEPNVQLAHAKLQAVCGSTFCNRFVGTVEVKNLAYEKQVAIAYSTGDGQWTEVAAGYVAPASSGYETWLFTKDLPMGASVQFAIRYTVAGQTYWDNNGGNDYRLGGTAPTFVLGRSALKLDTASYQSSRGGFFVTGYVVLKNLGAVKDVKAVYTQNDWVTVQEKAATYLEPQPNSGGAEERWLFSIPVSAPTTTLPTVRFALAYTVDGVTYWDNNFTWNYSLNYPDSIQ</sequence>
<evidence type="ECO:0000313" key="3">
    <source>
        <dbReference type="EMBL" id="QSQ25598.1"/>
    </source>
</evidence>
<dbReference type="PROSITE" id="PS51159">
    <property type="entry name" value="CBM21"/>
    <property type="match status" value="2"/>
</dbReference>
<keyword evidence="4" id="KW-1185">Reference proteome</keyword>
<feature type="signal peptide" evidence="1">
    <location>
        <begin position="1"/>
        <end position="26"/>
    </location>
</feature>
<protein>
    <recommendedName>
        <fullName evidence="2">CBM21 domain-containing protein</fullName>
    </recommendedName>
</protein>
<organism evidence="3 4">
    <name type="scientific">Pyxidicoccus parkwayensis</name>
    <dbReference type="NCBI Taxonomy" id="2813578"/>
    <lineage>
        <taxon>Bacteria</taxon>
        <taxon>Pseudomonadati</taxon>
        <taxon>Myxococcota</taxon>
        <taxon>Myxococcia</taxon>
        <taxon>Myxococcales</taxon>
        <taxon>Cystobacterineae</taxon>
        <taxon>Myxococcaceae</taxon>
        <taxon>Pyxidicoccus</taxon>
    </lineage>
</organism>
<dbReference type="InterPro" id="IPR038175">
    <property type="entry name" value="CBM21_dom_sf"/>
</dbReference>
<gene>
    <name evidence="3" type="ORF">JY651_11980</name>
</gene>
<evidence type="ECO:0000259" key="2">
    <source>
        <dbReference type="PROSITE" id="PS51159"/>
    </source>
</evidence>
<feature type="domain" description="CBM21" evidence="2">
    <location>
        <begin position="30"/>
        <end position="131"/>
    </location>
</feature>
<feature type="domain" description="CBM21" evidence="2">
    <location>
        <begin position="136"/>
        <end position="249"/>
    </location>
</feature>
<dbReference type="PANTHER" id="PTHR12307">
    <property type="entry name" value="PROTEIN PHOSPHATASE 1 REGULATORY SUBUNIT"/>
    <property type="match status" value="1"/>
</dbReference>
<evidence type="ECO:0000256" key="1">
    <source>
        <dbReference type="SAM" id="SignalP"/>
    </source>
</evidence>
<reference evidence="3 4" key="1">
    <citation type="submission" date="2021-02" db="EMBL/GenBank/DDBJ databases">
        <title>De Novo genome assembly of isolated myxobacteria.</title>
        <authorList>
            <person name="Stevens D.C."/>
        </authorList>
    </citation>
    <scope>NUCLEOTIDE SEQUENCE [LARGE SCALE GENOMIC DNA]</scope>
    <source>
        <strain evidence="4">SCPEA02</strain>
    </source>
</reference>
<dbReference type="PANTHER" id="PTHR12307:SF36">
    <property type="entry name" value="GLYCOGEN-BINDING SUBUNIT 76A"/>
    <property type="match status" value="1"/>
</dbReference>
<dbReference type="Pfam" id="PF03370">
    <property type="entry name" value="CBM_21"/>
    <property type="match status" value="2"/>
</dbReference>
<dbReference type="EMBL" id="CP071090">
    <property type="protein sequence ID" value="QSQ25598.1"/>
    <property type="molecule type" value="Genomic_DNA"/>
</dbReference>
<name>A0ABX7P535_9BACT</name>
<evidence type="ECO:0000313" key="4">
    <source>
        <dbReference type="Proteomes" id="UP000662747"/>
    </source>
</evidence>
<proteinExistence type="predicted"/>
<dbReference type="InterPro" id="IPR050782">
    <property type="entry name" value="PP1_regulatory_subunit_3"/>
</dbReference>
<accession>A0ABX7P535</accession>
<feature type="chain" id="PRO_5047191794" description="CBM21 domain-containing protein" evidence="1">
    <location>
        <begin position="27"/>
        <end position="255"/>
    </location>
</feature>
<dbReference type="RefSeq" id="WP_206727153.1">
    <property type="nucleotide sequence ID" value="NZ_CP071090.1"/>
</dbReference>
<dbReference type="Proteomes" id="UP000662747">
    <property type="component" value="Chromosome"/>
</dbReference>
<dbReference type="InterPro" id="IPR005036">
    <property type="entry name" value="CBM21_dom"/>
</dbReference>
<keyword evidence="1" id="KW-0732">Signal</keyword>
<dbReference type="Gene3D" id="2.60.40.2440">
    <property type="entry name" value="Carbohydrate binding type-21 domain"/>
    <property type="match status" value="2"/>
</dbReference>